<dbReference type="STRING" id="1797516.A3D26_03475"/>
<organism evidence="2 3">
    <name type="scientific">Candidatus Blackburnbacteria bacterium RIFCSPHIGHO2_02_FULL_44_20</name>
    <dbReference type="NCBI Taxonomy" id="1797516"/>
    <lineage>
        <taxon>Bacteria</taxon>
        <taxon>Candidatus Blackburniibacteriota</taxon>
    </lineage>
</organism>
<accession>A0A1G1V4L8</accession>
<name>A0A1G1V4L8_9BACT</name>
<gene>
    <name evidence="2" type="ORF">A3D26_03475</name>
</gene>
<proteinExistence type="predicted"/>
<dbReference type="SUPFAM" id="SSF49503">
    <property type="entry name" value="Cupredoxins"/>
    <property type="match status" value="1"/>
</dbReference>
<feature type="signal peptide" evidence="1">
    <location>
        <begin position="1"/>
        <end position="21"/>
    </location>
</feature>
<evidence type="ECO:0000313" key="2">
    <source>
        <dbReference type="EMBL" id="OGY10334.1"/>
    </source>
</evidence>
<reference evidence="2 3" key="1">
    <citation type="journal article" date="2016" name="Nat. Commun.">
        <title>Thousands of microbial genomes shed light on interconnected biogeochemical processes in an aquifer system.</title>
        <authorList>
            <person name="Anantharaman K."/>
            <person name="Brown C.T."/>
            <person name="Hug L.A."/>
            <person name="Sharon I."/>
            <person name="Castelle C.J."/>
            <person name="Probst A.J."/>
            <person name="Thomas B.C."/>
            <person name="Singh A."/>
            <person name="Wilkins M.J."/>
            <person name="Karaoz U."/>
            <person name="Brodie E.L."/>
            <person name="Williams K.H."/>
            <person name="Hubbard S.S."/>
            <person name="Banfield J.F."/>
        </authorList>
    </citation>
    <scope>NUCLEOTIDE SEQUENCE [LARGE SCALE GENOMIC DNA]</scope>
</reference>
<comment type="caution">
    <text evidence="2">The sequence shown here is derived from an EMBL/GenBank/DDBJ whole genome shotgun (WGS) entry which is preliminary data.</text>
</comment>
<evidence type="ECO:0000313" key="3">
    <source>
        <dbReference type="Proteomes" id="UP000178319"/>
    </source>
</evidence>
<dbReference type="InterPro" id="IPR008972">
    <property type="entry name" value="Cupredoxin"/>
</dbReference>
<dbReference type="AlphaFoldDB" id="A0A1G1V4L8"/>
<keyword evidence="1" id="KW-0732">Signal</keyword>
<evidence type="ECO:0008006" key="4">
    <source>
        <dbReference type="Google" id="ProtNLM"/>
    </source>
</evidence>
<evidence type="ECO:0000256" key="1">
    <source>
        <dbReference type="SAM" id="SignalP"/>
    </source>
</evidence>
<feature type="chain" id="PRO_5009580958" description="EfeO-type cupredoxin-like domain-containing protein" evidence="1">
    <location>
        <begin position="22"/>
        <end position="506"/>
    </location>
</feature>
<dbReference type="Proteomes" id="UP000178319">
    <property type="component" value="Unassembled WGS sequence"/>
</dbReference>
<dbReference type="EMBL" id="MHBZ01000037">
    <property type="protein sequence ID" value="OGY10334.1"/>
    <property type="molecule type" value="Genomic_DNA"/>
</dbReference>
<dbReference type="Gene3D" id="2.60.40.420">
    <property type="entry name" value="Cupredoxins - blue copper proteins"/>
    <property type="match status" value="1"/>
</dbReference>
<protein>
    <recommendedName>
        <fullName evidence="4">EfeO-type cupredoxin-like domain-containing protein</fullName>
    </recommendedName>
</protein>
<sequence>MKKLLLFFFLFCLFFNNSISAHTETQVIKMVPGGFEPKTVEVDENSTVTFLNQDKIARWPASNLHPTHDLYPGFDPKKGLNPGESWSFKPKVGSWKYHDHENPHIRGVLNVVPEAETSKKLLSTNTGGVESALFKNFFNSLWKRVRLFVTSPSGEVLDDSQYVRSQMKVCLDSGGKDDCYKKVSQDFSEKYGLVKTLGIFAANENYPEIYSRCHEATHYLSRNEFQKTKSVAQVYAQCDSTCHGGCYHGALEAYLKEKREAFEDIGKAFGEICGRPEDYDKLLVINECHHGLGHAAMFVYDMEVPESLALCDSLKARADQERCYSGVFMENSSSSTNNDHPGRWVKKEDPLFPCNSLGQKYAKICYRYQSSYFALIANHDWEKTADLCLRVPKEYQDDCVRTIGTNQVGFTQNTEVMRKNCLLMPTDHFQETCLTGVISSFAYRFVGDISRMESFCLSLENKFQEACVRQVGASVIDWSKDKKEAQGWCEKFVDSGLSYLCKSAVI</sequence>